<organism evidence="1">
    <name type="scientific">marine sediment metagenome</name>
    <dbReference type="NCBI Taxonomy" id="412755"/>
    <lineage>
        <taxon>unclassified sequences</taxon>
        <taxon>metagenomes</taxon>
        <taxon>ecological metagenomes</taxon>
    </lineage>
</organism>
<protein>
    <submittedName>
        <fullName evidence="1">Uncharacterized protein</fullName>
    </submittedName>
</protein>
<gene>
    <name evidence="1" type="ORF">S12H4_32912</name>
</gene>
<dbReference type="AlphaFoldDB" id="X1UPD0"/>
<evidence type="ECO:0000313" key="1">
    <source>
        <dbReference type="EMBL" id="GAI94209.1"/>
    </source>
</evidence>
<accession>X1UPD0</accession>
<reference evidence="1" key="1">
    <citation type="journal article" date="2014" name="Front. Microbiol.">
        <title>High frequency of phylogenetically diverse reductive dehalogenase-homologous genes in deep subseafloor sedimentary metagenomes.</title>
        <authorList>
            <person name="Kawai M."/>
            <person name="Futagami T."/>
            <person name="Toyoda A."/>
            <person name="Takaki Y."/>
            <person name="Nishi S."/>
            <person name="Hori S."/>
            <person name="Arai W."/>
            <person name="Tsubouchi T."/>
            <person name="Morono Y."/>
            <person name="Uchiyama I."/>
            <person name="Ito T."/>
            <person name="Fujiyama A."/>
            <person name="Inagaki F."/>
            <person name="Takami H."/>
        </authorList>
    </citation>
    <scope>NUCLEOTIDE SEQUENCE</scope>
    <source>
        <strain evidence="1">Expedition CK06-06</strain>
    </source>
</reference>
<comment type="caution">
    <text evidence="1">The sequence shown here is derived from an EMBL/GenBank/DDBJ whole genome shotgun (WGS) entry which is preliminary data.</text>
</comment>
<proteinExistence type="predicted"/>
<name>X1UPD0_9ZZZZ</name>
<dbReference type="EMBL" id="BARW01019344">
    <property type="protein sequence ID" value="GAI94209.1"/>
    <property type="molecule type" value="Genomic_DNA"/>
</dbReference>
<sequence>MVLTKEEISQIATKTAGEVMERVEPFAMETCPCKIGIEPERMPVQAIQDELNALLYDEAVRKACNAKDRELLSIIITQPKAHHFDFLTGKTEWKVRGKWKRPDEGFDIERNVQLDIEFKDATDECVGKRVIELLKAYNKKAVSEELLYARTMPIEEGTL</sequence>